<gene>
    <name evidence="9" type="ORF">EP073_00655</name>
</gene>
<evidence type="ECO:0000256" key="5">
    <source>
        <dbReference type="ARBA" id="ARBA00022692"/>
    </source>
</evidence>
<dbReference type="OrthoDB" id="9803444at2"/>
<evidence type="ECO:0000256" key="1">
    <source>
        <dbReference type="ARBA" id="ARBA00004651"/>
    </source>
</evidence>
<feature type="transmembrane region" description="Helical" evidence="8">
    <location>
        <begin position="16"/>
        <end position="36"/>
    </location>
</feature>
<dbReference type="EMBL" id="CP035108">
    <property type="protein sequence ID" value="QAR31962.1"/>
    <property type="molecule type" value="Genomic_DNA"/>
</dbReference>
<feature type="transmembrane region" description="Helical" evidence="8">
    <location>
        <begin position="214"/>
        <end position="232"/>
    </location>
</feature>
<evidence type="ECO:0000256" key="2">
    <source>
        <dbReference type="ARBA" id="ARBA00010735"/>
    </source>
</evidence>
<accession>A0A3R5Y552</accession>
<comment type="subcellular location">
    <subcellularLocation>
        <location evidence="1">Cell membrane</location>
        <topology evidence="1">Multi-pass membrane protein</topology>
    </subcellularLocation>
</comment>
<dbReference type="KEGG" id="gtl:EP073_00655"/>
<keyword evidence="5 8" id="KW-0812">Transmembrane</keyword>
<evidence type="ECO:0000256" key="7">
    <source>
        <dbReference type="ARBA" id="ARBA00023136"/>
    </source>
</evidence>
<dbReference type="Proteomes" id="UP000287502">
    <property type="component" value="Chromosome"/>
</dbReference>
<proteinExistence type="inferred from homology"/>
<evidence type="ECO:0000256" key="8">
    <source>
        <dbReference type="SAM" id="Phobius"/>
    </source>
</evidence>
<dbReference type="PANTHER" id="PTHR34979:SF1">
    <property type="entry name" value="INNER MEMBRANE PROTEIN YGAZ"/>
    <property type="match status" value="1"/>
</dbReference>
<feature type="transmembrane region" description="Helical" evidence="8">
    <location>
        <begin position="164"/>
        <end position="182"/>
    </location>
</feature>
<evidence type="ECO:0000313" key="10">
    <source>
        <dbReference type="Proteomes" id="UP000287502"/>
    </source>
</evidence>
<name>A0A3R5Y552_9BACT</name>
<evidence type="ECO:0000256" key="3">
    <source>
        <dbReference type="ARBA" id="ARBA00022448"/>
    </source>
</evidence>
<keyword evidence="4" id="KW-1003">Cell membrane</keyword>
<evidence type="ECO:0000256" key="4">
    <source>
        <dbReference type="ARBA" id="ARBA00022475"/>
    </source>
</evidence>
<keyword evidence="7 8" id="KW-0472">Membrane</keyword>
<dbReference type="Pfam" id="PF03591">
    <property type="entry name" value="AzlC"/>
    <property type="match status" value="1"/>
</dbReference>
<dbReference type="PANTHER" id="PTHR34979">
    <property type="entry name" value="INNER MEMBRANE PROTEIN YGAZ"/>
    <property type="match status" value="1"/>
</dbReference>
<dbReference type="GO" id="GO:1903785">
    <property type="term" value="P:L-valine transmembrane transport"/>
    <property type="evidence" value="ECO:0007669"/>
    <property type="project" value="TreeGrafter"/>
</dbReference>
<keyword evidence="3" id="KW-0813">Transport</keyword>
<evidence type="ECO:0000256" key="6">
    <source>
        <dbReference type="ARBA" id="ARBA00022989"/>
    </source>
</evidence>
<feature type="transmembrane region" description="Helical" evidence="8">
    <location>
        <begin position="69"/>
        <end position="87"/>
    </location>
</feature>
<comment type="similarity">
    <text evidence="2">Belongs to the AzlC family.</text>
</comment>
<keyword evidence="10" id="KW-1185">Reference proteome</keyword>
<keyword evidence="6 8" id="KW-1133">Transmembrane helix</keyword>
<dbReference type="AlphaFoldDB" id="A0A3R5Y552"/>
<reference evidence="9 10" key="1">
    <citation type="submission" date="2019-01" db="EMBL/GenBank/DDBJ databases">
        <title>Geovibrio thiophilus DSM 11263, complete genome.</title>
        <authorList>
            <person name="Spring S."/>
            <person name="Bunk B."/>
            <person name="Sproer C."/>
        </authorList>
    </citation>
    <scope>NUCLEOTIDE SEQUENCE [LARGE SCALE GENOMIC DNA]</scope>
    <source>
        <strain evidence="9 10">DSM 11263</strain>
    </source>
</reference>
<evidence type="ECO:0000313" key="9">
    <source>
        <dbReference type="EMBL" id="QAR31962.1"/>
    </source>
</evidence>
<organism evidence="9 10">
    <name type="scientific">Geovibrio thiophilus</name>
    <dbReference type="NCBI Taxonomy" id="139438"/>
    <lineage>
        <taxon>Bacteria</taxon>
        <taxon>Pseudomonadati</taxon>
        <taxon>Deferribacterota</taxon>
        <taxon>Deferribacteres</taxon>
        <taxon>Deferribacterales</taxon>
        <taxon>Geovibrionaceae</taxon>
        <taxon>Geovibrio</taxon>
    </lineage>
</organism>
<dbReference type="InterPro" id="IPR011606">
    <property type="entry name" value="Brnchd-chn_aa_trnsp_permease"/>
</dbReference>
<protein>
    <submittedName>
        <fullName evidence="9">Branched-chain amino acid ABC transporter permease</fullName>
    </submittedName>
</protein>
<dbReference type="GO" id="GO:0005886">
    <property type="term" value="C:plasma membrane"/>
    <property type="evidence" value="ECO:0007669"/>
    <property type="project" value="UniProtKB-SubCell"/>
</dbReference>
<sequence>MGDPLSPNHFSKGLKYALPIAAGYFPVAVSFGLTAVSAGLDGWLAVLMSLIVFAGASQFVGAGMFGMGVGGWEIVLTTFVLNFRHFLMSSSLSRRLPEATTKSQSALAAFGVTDETFAVASMSGEEKLTPSYLYGLNFTAYSAWASGTFVGVMAGSILSDTLKQSLTFGLYALFIGLLVPELKRTRPAVTAALCSMAVSGALYFQPFFELGSGWMIVGATIAGAFAAAVLHGEENEQA</sequence>
<feature type="transmembrane region" description="Helical" evidence="8">
    <location>
        <begin position="132"/>
        <end position="158"/>
    </location>
</feature>